<evidence type="ECO:0000256" key="1">
    <source>
        <dbReference type="SAM" id="Phobius"/>
    </source>
</evidence>
<accession>A0ABY6CFR1</accession>
<reference evidence="2 3" key="1">
    <citation type="submission" date="2022-09" db="EMBL/GenBank/DDBJ databases">
        <title>Interaction between co-microsymbionts with complementary sets of symbiotic genes in legume-rhizobium systems.</title>
        <authorList>
            <person name="Safronova V."/>
            <person name="Sazanova A."/>
            <person name="Afonin A."/>
            <person name="Chirak E."/>
        </authorList>
    </citation>
    <scope>NUCLEOTIDE SEQUENCE [LARGE SCALE GENOMIC DNA]</scope>
    <source>
        <strain evidence="2 3">A18/4-1</strain>
    </source>
</reference>
<dbReference type="RefSeq" id="WP_262170239.1">
    <property type="nucleotide sequence ID" value="NZ_CP104965.1"/>
</dbReference>
<keyword evidence="1" id="KW-1133">Transmembrane helix</keyword>
<protein>
    <submittedName>
        <fullName evidence="2">Uncharacterized protein</fullName>
    </submittedName>
</protein>
<gene>
    <name evidence="2" type="ORF">N8A98_07040</name>
</gene>
<dbReference type="Proteomes" id="UP001061862">
    <property type="component" value="Chromosome"/>
</dbReference>
<evidence type="ECO:0000313" key="2">
    <source>
        <dbReference type="EMBL" id="UXN70937.1"/>
    </source>
</evidence>
<evidence type="ECO:0000313" key="3">
    <source>
        <dbReference type="Proteomes" id="UP001061862"/>
    </source>
</evidence>
<keyword evidence="1" id="KW-0472">Membrane</keyword>
<sequence>MGWPQITIIVLIALSVGINLAMHGKPRTGTHNVGYSILGSAIWLVPLYYGGFFTA</sequence>
<feature type="transmembrane region" description="Helical" evidence="1">
    <location>
        <begin position="6"/>
        <end position="22"/>
    </location>
</feature>
<dbReference type="EMBL" id="CP104965">
    <property type="protein sequence ID" value="UXN70937.1"/>
    <property type="molecule type" value="Genomic_DNA"/>
</dbReference>
<feature type="transmembrane region" description="Helical" evidence="1">
    <location>
        <begin position="34"/>
        <end position="52"/>
    </location>
</feature>
<name>A0ABY6CFR1_9HYPH</name>
<keyword evidence="3" id="KW-1185">Reference proteome</keyword>
<proteinExistence type="predicted"/>
<keyword evidence="1" id="KW-0812">Transmembrane</keyword>
<organism evidence="2 3">
    <name type="scientific">Devosia neptuniae</name>
    <dbReference type="NCBI Taxonomy" id="191302"/>
    <lineage>
        <taxon>Bacteria</taxon>
        <taxon>Pseudomonadati</taxon>
        <taxon>Pseudomonadota</taxon>
        <taxon>Alphaproteobacteria</taxon>
        <taxon>Hyphomicrobiales</taxon>
        <taxon>Devosiaceae</taxon>
        <taxon>Devosia</taxon>
    </lineage>
</organism>